<gene>
    <name evidence="9" type="ORF">HLUCCA11_10350</name>
</gene>
<sequence length="148" mass="16590">MIILDTNVLSELMNLQGSVTVKAWIKSQSRDSLFVTTITQAEVLYGIALLPEGNRRQRLFAAAQAMFKEDFADKIMPFCQKSAEQFAIVASHRRRQGNPISQFDAQIAAICHTHQATIATRNVKDFIDCHINLINPWAPETTISKTSL</sequence>
<dbReference type="GO" id="GO:0004518">
    <property type="term" value="F:nuclease activity"/>
    <property type="evidence" value="ECO:0007669"/>
    <property type="project" value="UniProtKB-KW"/>
</dbReference>
<dbReference type="PANTHER" id="PTHR33653:SF1">
    <property type="entry name" value="RIBONUCLEASE VAPC2"/>
    <property type="match status" value="1"/>
</dbReference>
<name>A0A0P7ZXX5_9CYAN</name>
<keyword evidence="4" id="KW-0479">Metal-binding</keyword>
<dbReference type="Gene3D" id="3.40.50.1010">
    <property type="entry name" value="5'-nuclease"/>
    <property type="match status" value="1"/>
</dbReference>
<dbReference type="InterPro" id="IPR050556">
    <property type="entry name" value="Type_II_TA_system_RNase"/>
</dbReference>
<proteinExistence type="inferred from homology"/>
<dbReference type="GO" id="GO:0046872">
    <property type="term" value="F:metal ion binding"/>
    <property type="evidence" value="ECO:0007669"/>
    <property type="project" value="UniProtKB-KW"/>
</dbReference>
<dbReference type="InterPro" id="IPR002716">
    <property type="entry name" value="PIN_dom"/>
</dbReference>
<evidence type="ECO:0000256" key="4">
    <source>
        <dbReference type="ARBA" id="ARBA00022723"/>
    </source>
</evidence>
<evidence type="ECO:0000256" key="7">
    <source>
        <dbReference type="ARBA" id="ARBA00038093"/>
    </source>
</evidence>
<dbReference type="PANTHER" id="PTHR33653">
    <property type="entry name" value="RIBONUCLEASE VAPC2"/>
    <property type="match status" value="1"/>
</dbReference>
<dbReference type="STRING" id="1666911.HLUCCA11_10350"/>
<evidence type="ECO:0000256" key="5">
    <source>
        <dbReference type="ARBA" id="ARBA00022801"/>
    </source>
</evidence>
<dbReference type="Pfam" id="PF01850">
    <property type="entry name" value="PIN"/>
    <property type="match status" value="1"/>
</dbReference>
<organism evidence="9 10">
    <name type="scientific">Phormidesmis priestleyi Ana</name>
    <dbReference type="NCBI Taxonomy" id="1666911"/>
    <lineage>
        <taxon>Bacteria</taxon>
        <taxon>Bacillati</taxon>
        <taxon>Cyanobacteriota</taxon>
        <taxon>Cyanophyceae</taxon>
        <taxon>Leptolyngbyales</taxon>
        <taxon>Leptolyngbyaceae</taxon>
        <taxon>Phormidesmis</taxon>
    </lineage>
</organism>
<keyword evidence="6" id="KW-0460">Magnesium</keyword>
<feature type="domain" description="PIN" evidence="8">
    <location>
        <begin position="2"/>
        <end position="122"/>
    </location>
</feature>
<reference evidence="9 10" key="1">
    <citation type="submission" date="2015-09" db="EMBL/GenBank/DDBJ databases">
        <title>Identification and resolution of microdiversity through metagenomic sequencing of parallel consortia.</title>
        <authorList>
            <person name="Nelson W.C."/>
            <person name="Romine M.F."/>
            <person name="Lindemann S.R."/>
        </authorList>
    </citation>
    <scope>NUCLEOTIDE SEQUENCE [LARGE SCALE GENOMIC DNA]</scope>
    <source>
        <strain evidence="9">Ana</strain>
    </source>
</reference>
<evidence type="ECO:0000313" key="10">
    <source>
        <dbReference type="Proteomes" id="UP000050465"/>
    </source>
</evidence>
<evidence type="ECO:0000256" key="2">
    <source>
        <dbReference type="ARBA" id="ARBA00022649"/>
    </source>
</evidence>
<keyword evidence="5" id="KW-0378">Hydrolase</keyword>
<evidence type="ECO:0000256" key="1">
    <source>
        <dbReference type="ARBA" id="ARBA00001946"/>
    </source>
</evidence>
<dbReference type="GO" id="GO:0016787">
    <property type="term" value="F:hydrolase activity"/>
    <property type="evidence" value="ECO:0007669"/>
    <property type="project" value="UniProtKB-KW"/>
</dbReference>
<dbReference type="CDD" id="cd18731">
    <property type="entry name" value="PIN_NgFitB-like"/>
    <property type="match status" value="1"/>
</dbReference>
<dbReference type="SUPFAM" id="SSF88723">
    <property type="entry name" value="PIN domain-like"/>
    <property type="match status" value="1"/>
</dbReference>
<evidence type="ECO:0000256" key="6">
    <source>
        <dbReference type="ARBA" id="ARBA00022842"/>
    </source>
</evidence>
<dbReference type="InterPro" id="IPR029060">
    <property type="entry name" value="PIN-like_dom_sf"/>
</dbReference>
<protein>
    <submittedName>
        <fullName evidence="9">Toxin-antitoxin system VapC family toxin component</fullName>
    </submittedName>
</protein>
<dbReference type="Proteomes" id="UP000050465">
    <property type="component" value="Unassembled WGS sequence"/>
</dbReference>
<evidence type="ECO:0000259" key="8">
    <source>
        <dbReference type="Pfam" id="PF01850"/>
    </source>
</evidence>
<comment type="cofactor">
    <cofactor evidence="1">
        <name>Mg(2+)</name>
        <dbReference type="ChEBI" id="CHEBI:18420"/>
    </cofactor>
</comment>
<evidence type="ECO:0000256" key="3">
    <source>
        <dbReference type="ARBA" id="ARBA00022722"/>
    </source>
</evidence>
<keyword evidence="2" id="KW-1277">Toxin-antitoxin system</keyword>
<dbReference type="EMBL" id="LJZR01000012">
    <property type="protein sequence ID" value="KPQ35353.1"/>
    <property type="molecule type" value="Genomic_DNA"/>
</dbReference>
<accession>A0A0P7ZXX5</accession>
<evidence type="ECO:0000313" key="9">
    <source>
        <dbReference type="EMBL" id="KPQ35353.1"/>
    </source>
</evidence>
<dbReference type="AlphaFoldDB" id="A0A0P7ZXX5"/>
<comment type="caution">
    <text evidence="9">The sequence shown here is derived from an EMBL/GenBank/DDBJ whole genome shotgun (WGS) entry which is preliminary data.</text>
</comment>
<keyword evidence="3" id="KW-0540">Nuclease</keyword>
<comment type="similarity">
    <text evidence="7">Belongs to the PINc/VapC protein family.</text>
</comment>
<dbReference type="PATRIC" id="fig|1666911.3.peg.4214"/>